<protein>
    <recommendedName>
        <fullName evidence="3">Serine protease</fullName>
    </recommendedName>
</protein>
<evidence type="ECO:0000313" key="2">
    <source>
        <dbReference type="Proteomes" id="UP000030518"/>
    </source>
</evidence>
<dbReference type="Gene3D" id="2.40.10.10">
    <property type="entry name" value="Trypsin-like serine proteases"/>
    <property type="match status" value="1"/>
</dbReference>
<reference evidence="1 2" key="1">
    <citation type="submission" date="2014-09" db="EMBL/GenBank/DDBJ databases">
        <title>Genome sequences of Lysobacter dokdonensis DS-58.</title>
        <authorList>
            <person name="Kim J.F."/>
            <person name="Kwak M.-J."/>
        </authorList>
    </citation>
    <scope>NUCLEOTIDE SEQUENCE [LARGE SCALE GENOMIC DNA]</scope>
    <source>
        <strain evidence="1 2">DS-58</strain>
    </source>
</reference>
<dbReference type="InterPro" id="IPR043504">
    <property type="entry name" value="Peptidase_S1_PA_chymotrypsin"/>
</dbReference>
<organism evidence="1 2">
    <name type="scientific">Lysobacter dokdonensis DS-58</name>
    <dbReference type="NCBI Taxonomy" id="1300345"/>
    <lineage>
        <taxon>Bacteria</taxon>
        <taxon>Pseudomonadati</taxon>
        <taxon>Pseudomonadota</taxon>
        <taxon>Gammaproteobacteria</taxon>
        <taxon>Lysobacterales</taxon>
        <taxon>Lysobacteraceae</taxon>
        <taxon>Noviluteimonas</taxon>
    </lineage>
</organism>
<proteinExistence type="predicted"/>
<dbReference type="Proteomes" id="UP000030518">
    <property type="component" value="Unassembled WGS sequence"/>
</dbReference>
<comment type="caution">
    <text evidence="1">The sequence shown here is derived from an EMBL/GenBank/DDBJ whole genome shotgun (WGS) entry which is preliminary data.</text>
</comment>
<evidence type="ECO:0008006" key="3">
    <source>
        <dbReference type="Google" id="ProtNLM"/>
    </source>
</evidence>
<sequence length="95" mass="10133">MRIHVDGPRFKVWARKFGKAVQGDRVSWHGNPLGAPDMLREGYVSGIVDGLYVIAAATCVGDSGPGIFNERGELVAVVSKIPTPKCSPFVLAVPV</sequence>
<dbReference type="AlphaFoldDB" id="A0A0A2WI96"/>
<evidence type="ECO:0000313" key="1">
    <source>
        <dbReference type="EMBL" id="KGQ19911.1"/>
    </source>
</evidence>
<dbReference type="PATRIC" id="fig|1300345.3.peg.987"/>
<dbReference type="SUPFAM" id="SSF50494">
    <property type="entry name" value="Trypsin-like serine proteases"/>
    <property type="match status" value="1"/>
</dbReference>
<dbReference type="STRING" id="1300345.LF41_2418"/>
<dbReference type="InterPro" id="IPR009003">
    <property type="entry name" value="Peptidase_S1_PA"/>
</dbReference>
<name>A0A0A2WI96_9GAMM</name>
<dbReference type="EMBL" id="JRKJ01000005">
    <property type="protein sequence ID" value="KGQ19911.1"/>
    <property type="molecule type" value="Genomic_DNA"/>
</dbReference>
<accession>A0A0A2WI96</accession>
<keyword evidence="2" id="KW-1185">Reference proteome</keyword>
<gene>
    <name evidence="1" type="ORF">LF41_2418</name>
</gene>